<proteinExistence type="predicted"/>
<evidence type="ECO:0000313" key="3">
    <source>
        <dbReference type="Proteomes" id="UP000243197"/>
    </source>
</evidence>
<dbReference type="EMBL" id="AP014564">
    <property type="protein sequence ID" value="BAV94729.1"/>
    <property type="molecule type" value="Genomic_DNA"/>
</dbReference>
<dbReference type="SUPFAM" id="SSF52540">
    <property type="entry name" value="P-loop containing nucleoside triphosphate hydrolases"/>
    <property type="match status" value="1"/>
</dbReference>
<dbReference type="InterPro" id="IPR027417">
    <property type="entry name" value="P-loop_NTPase"/>
</dbReference>
<dbReference type="Gene3D" id="3.40.50.300">
    <property type="entry name" value="P-loop containing nucleotide triphosphate hydrolases"/>
    <property type="match status" value="2"/>
</dbReference>
<dbReference type="OrthoDB" id="9789562at2"/>
<dbReference type="PANTHER" id="PTHR32182:SF22">
    <property type="entry name" value="ATP-DEPENDENT ENDONUCLEASE, OLD FAMILY-RELATED"/>
    <property type="match status" value="1"/>
</dbReference>
<dbReference type="GO" id="GO:0000731">
    <property type="term" value="P:DNA synthesis involved in DNA repair"/>
    <property type="evidence" value="ECO:0007669"/>
    <property type="project" value="TreeGrafter"/>
</dbReference>
<name>A0A1J1DXZ8_9FLAO</name>
<dbReference type="AlphaFoldDB" id="A0A1J1DXZ8"/>
<keyword evidence="1" id="KW-0175">Coiled coil</keyword>
<keyword evidence="3" id="KW-1185">Reference proteome</keyword>
<protein>
    <recommendedName>
        <fullName evidence="4">Protein CR006 P-loop domain-containing protein</fullName>
    </recommendedName>
</protein>
<feature type="coiled-coil region" evidence="1">
    <location>
        <begin position="417"/>
        <end position="444"/>
    </location>
</feature>
<gene>
    <name evidence="2" type="ORF">JBKA6_0716</name>
</gene>
<dbReference type="PANTHER" id="PTHR32182">
    <property type="entry name" value="DNA REPLICATION AND REPAIR PROTEIN RECF"/>
    <property type="match status" value="1"/>
</dbReference>
<evidence type="ECO:0000313" key="2">
    <source>
        <dbReference type="EMBL" id="BAV94729.1"/>
    </source>
</evidence>
<dbReference type="RefSeq" id="WP_096685943.1">
    <property type="nucleotide sequence ID" value="NZ_AP014564.1"/>
</dbReference>
<organism evidence="2 3">
    <name type="scientific">Ichthyobacterium seriolicida</name>
    <dbReference type="NCBI Taxonomy" id="242600"/>
    <lineage>
        <taxon>Bacteria</taxon>
        <taxon>Pseudomonadati</taxon>
        <taxon>Bacteroidota</taxon>
        <taxon>Flavobacteriia</taxon>
        <taxon>Flavobacteriales</taxon>
        <taxon>Ichthyobacteriaceae</taxon>
        <taxon>Ichthyobacterium</taxon>
    </lineage>
</organism>
<accession>A0A1J1DXZ8</accession>
<evidence type="ECO:0000256" key="1">
    <source>
        <dbReference type="SAM" id="Coils"/>
    </source>
</evidence>
<evidence type="ECO:0008006" key="4">
    <source>
        <dbReference type="Google" id="ProtNLM"/>
    </source>
</evidence>
<dbReference type="Proteomes" id="UP000243197">
    <property type="component" value="Chromosome"/>
</dbReference>
<dbReference type="KEGG" id="ise:JBKA6_0716"/>
<reference evidence="2 3" key="1">
    <citation type="submission" date="2014-03" db="EMBL/GenBank/DDBJ databases">
        <title>complete genome sequence of Flavobacteriaceae bacterium JBKA-6.</title>
        <authorList>
            <person name="Takano T."/>
            <person name="Nakamura Y."/>
            <person name="Takuma S."/>
            <person name="Yasuike M."/>
            <person name="Matsuyama T."/>
            <person name="Sakai T."/>
            <person name="Fujiwara A."/>
            <person name="Kimoto K."/>
            <person name="Fukuda Y."/>
            <person name="Kondo H."/>
            <person name="Hirono I."/>
            <person name="Nakayasu C."/>
        </authorList>
    </citation>
    <scope>NUCLEOTIDE SEQUENCE [LARGE SCALE GENOMIC DNA]</scope>
    <source>
        <strain evidence="2 3">JBKA-6</strain>
    </source>
</reference>
<dbReference type="GO" id="GO:0006302">
    <property type="term" value="P:double-strand break repair"/>
    <property type="evidence" value="ECO:0007669"/>
    <property type="project" value="TreeGrafter"/>
</dbReference>
<sequence length="859" mass="98569">MASTSKIEKGPIDYLWEWANENGYWSKSLVKMVVSTESNLTESDRKSVFDKYLGSIGVKETTATNSITKPSYSPTNHRITLESLSSIRGVNRLAENQTLKFSPNITIVYGQNGTGKTGYVRILKSLGFSYESRSKIFSDISEEQIPQSGKISYKLGEEDKTTKWNGIDSNSELEGISVFNNNCVNITLTSVRELIVTPIGFHLFNIVTKELDVLLKMLDTEIENCTVSLEWAEKLNEGTEQHSFINKILSHNIDKKLFYESKIKTLKELSKWDSLEDQAKLDQQEEELKGLNKELLLHKSKLLDDQITELNEIKSRVEAISSLLTKELWESFLKQEECIQGLRATSKSKIEDVAKENEVKFYKSEQFNSFIKVAEEYIKLLDKESYPKEGDECVYCKQPLQTEKSIELLNNYRRLLNSDTESKLLKAKESLDLLKKEVSNIQTDYVFHQKSFGETDKGTPVQPEEIILYSKNLELIKSRMLGNTPSKDLDFEIDYNSILQLLLDRIRDLSEEKEDIDKKALNPQEEENKIKKLIKELKDRKLLSEKKEEVVRALDSHKMRDLLYSNRSSFFTTKISKKATKARRALLAKNFEGIFQGELKKLKKSHLPIELNFGTEKGKTKIKQSMHNNFSLLDVLSEGEQKAIALAEFLTELQLDPTNAPVVFDDPVNSFDHIIIDDFAERLVELSSDRQIVVFTHSILLYNKFLDIKLEATTAIQLYNVTQQYGKTGVLSEGEELNSVGSYIKKVKLLIDGSEKDRREEQVSAEGYGHLRSAVELCIEHEVLKGTVERYKRNISLGKFLRIDGDLINNNKRELIKIFKTCCKYIDGHSNPAIIDQAPTLTQLKKDFEDFKEIRKKFK</sequence>
<feature type="coiled-coil region" evidence="1">
    <location>
        <begin position="274"/>
        <end position="301"/>
    </location>
</feature>